<evidence type="ECO:0000313" key="2">
    <source>
        <dbReference type="Proteomes" id="UP000735302"/>
    </source>
</evidence>
<accession>A0AAV3YU50</accession>
<organism evidence="1 2">
    <name type="scientific">Plakobranchus ocellatus</name>
    <dbReference type="NCBI Taxonomy" id="259542"/>
    <lineage>
        <taxon>Eukaryota</taxon>
        <taxon>Metazoa</taxon>
        <taxon>Spiralia</taxon>
        <taxon>Lophotrochozoa</taxon>
        <taxon>Mollusca</taxon>
        <taxon>Gastropoda</taxon>
        <taxon>Heterobranchia</taxon>
        <taxon>Euthyneura</taxon>
        <taxon>Panpulmonata</taxon>
        <taxon>Sacoglossa</taxon>
        <taxon>Placobranchoidea</taxon>
        <taxon>Plakobranchidae</taxon>
        <taxon>Plakobranchus</taxon>
    </lineage>
</organism>
<protein>
    <submittedName>
        <fullName evidence="1">Uncharacterized protein</fullName>
    </submittedName>
</protein>
<dbReference type="Proteomes" id="UP000735302">
    <property type="component" value="Unassembled WGS sequence"/>
</dbReference>
<dbReference type="AlphaFoldDB" id="A0AAV3YU50"/>
<evidence type="ECO:0000313" key="1">
    <source>
        <dbReference type="EMBL" id="GFN85762.1"/>
    </source>
</evidence>
<proteinExistence type="predicted"/>
<name>A0AAV3YU50_9GAST</name>
<gene>
    <name evidence="1" type="ORF">PoB_001226800</name>
</gene>
<comment type="caution">
    <text evidence="1">The sequence shown here is derived from an EMBL/GenBank/DDBJ whole genome shotgun (WGS) entry which is preliminary data.</text>
</comment>
<reference evidence="1 2" key="1">
    <citation type="journal article" date="2021" name="Elife">
        <title>Chloroplast acquisition without the gene transfer in kleptoplastic sea slugs, Plakobranchus ocellatus.</title>
        <authorList>
            <person name="Maeda T."/>
            <person name="Takahashi S."/>
            <person name="Yoshida T."/>
            <person name="Shimamura S."/>
            <person name="Takaki Y."/>
            <person name="Nagai Y."/>
            <person name="Toyoda A."/>
            <person name="Suzuki Y."/>
            <person name="Arimoto A."/>
            <person name="Ishii H."/>
            <person name="Satoh N."/>
            <person name="Nishiyama T."/>
            <person name="Hasebe M."/>
            <person name="Maruyama T."/>
            <person name="Minagawa J."/>
            <person name="Obokata J."/>
            <person name="Shigenobu S."/>
        </authorList>
    </citation>
    <scope>NUCLEOTIDE SEQUENCE [LARGE SCALE GENOMIC DNA]</scope>
</reference>
<dbReference type="EMBL" id="BLXT01001455">
    <property type="protein sequence ID" value="GFN85762.1"/>
    <property type="molecule type" value="Genomic_DNA"/>
</dbReference>
<keyword evidence="2" id="KW-1185">Reference proteome</keyword>
<sequence length="213" mass="23670">MIAHFPDGWGRFVHVQLYSPRPERELSVDQGGKGECPRESPDIRRWSKKISNLDKNARHRGCIGINVMDFAQELPGHAVEMCALLTSGTPATPRHPSVISEQPNATTPISENNRKGHVTFLALCVFETQALCHSVSDALWPSQNLFTCSNFLQKSYTGRSGLCPVCPNRCPVFTTSLTHSHPLYCQIVHGFIDHLTPRSSTCPLSTGYLSWLL</sequence>